<dbReference type="FunFam" id="3.40.50.10050:FF:000001">
    <property type="entry name" value="Translation initiation factor IF-2"/>
    <property type="match status" value="1"/>
</dbReference>
<dbReference type="GO" id="GO:0005737">
    <property type="term" value="C:cytoplasm"/>
    <property type="evidence" value="ECO:0007669"/>
    <property type="project" value="TreeGrafter"/>
</dbReference>
<name>A0A158R8I6_TAEAS</name>
<dbReference type="SUPFAM" id="SSF50447">
    <property type="entry name" value="Translation proteins"/>
    <property type="match status" value="1"/>
</dbReference>
<evidence type="ECO:0000313" key="8">
    <source>
        <dbReference type="EMBL" id="VDK35219.1"/>
    </source>
</evidence>
<gene>
    <name evidence="8" type="ORF">TASK_LOCUS5524</name>
</gene>
<dbReference type="EMBL" id="UYRS01018421">
    <property type="protein sequence ID" value="VDK35219.1"/>
    <property type="molecule type" value="Genomic_DNA"/>
</dbReference>
<proteinExistence type="inferred from homology"/>
<dbReference type="InterPro" id="IPR036925">
    <property type="entry name" value="TIF_IF2_dom3_sf"/>
</dbReference>
<dbReference type="Pfam" id="PF11987">
    <property type="entry name" value="IF-2"/>
    <property type="match status" value="1"/>
</dbReference>
<dbReference type="InterPro" id="IPR027417">
    <property type="entry name" value="P-loop_NTPase"/>
</dbReference>
<dbReference type="InterPro" id="IPR005225">
    <property type="entry name" value="Small_GTP-bd"/>
</dbReference>
<evidence type="ECO:0000256" key="2">
    <source>
        <dbReference type="ARBA" id="ARBA00022540"/>
    </source>
</evidence>
<dbReference type="Proteomes" id="UP000282613">
    <property type="component" value="Unassembled WGS sequence"/>
</dbReference>
<dbReference type="GO" id="GO:0003743">
    <property type="term" value="F:translation initiation factor activity"/>
    <property type="evidence" value="ECO:0007669"/>
    <property type="project" value="UniProtKB-KW"/>
</dbReference>
<dbReference type="PRINTS" id="PR00315">
    <property type="entry name" value="ELONGATNFCT"/>
</dbReference>
<dbReference type="OrthoDB" id="361630at2759"/>
<keyword evidence="9" id="KW-1185">Reference proteome</keyword>
<dbReference type="PANTHER" id="PTHR43381">
    <property type="entry name" value="TRANSLATION INITIATION FACTOR IF-2-RELATED"/>
    <property type="match status" value="1"/>
</dbReference>
<keyword evidence="5" id="KW-0342">GTP-binding</keyword>
<dbReference type="NCBIfam" id="TIGR00231">
    <property type="entry name" value="small_GTP"/>
    <property type="match status" value="1"/>
</dbReference>
<evidence type="ECO:0000313" key="9">
    <source>
        <dbReference type="Proteomes" id="UP000282613"/>
    </source>
</evidence>
<keyword evidence="2" id="KW-0396">Initiation factor</keyword>
<dbReference type="STRING" id="60517.A0A158R8I6"/>
<dbReference type="GO" id="GO:0003924">
    <property type="term" value="F:GTPase activity"/>
    <property type="evidence" value="ECO:0007669"/>
    <property type="project" value="InterPro"/>
</dbReference>
<dbReference type="InterPro" id="IPR009000">
    <property type="entry name" value="Transl_B-barrel_sf"/>
</dbReference>
<dbReference type="InterPro" id="IPR053905">
    <property type="entry name" value="EF-G-like_DII"/>
</dbReference>
<dbReference type="InterPro" id="IPR023115">
    <property type="entry name" value="TIF_IF2_dom3"/>
</dbReference>
<dbReference type="GO" id="GO:0005525">
    <property type="term" value="F:GTP binding"/>
    <property type="evidence" value="ECO:0007669"/>
    <property type="project" value="UniProtKB-KW"/>
</dbReference>
<evidence type="ECO:0000313" key="10">
    <source>
        <dbReference type="WBParaSite" id="TASK_0000552301-mRNA-1"/>
    </source>
</evidence>
<dbReference type="Gene3D" id="3.40.50.300">
    <property type="entry name" value="P-loop containing nucleotide triphosphate hydrolases"/>
    <property type="match status" value="1"/>
</dbReference>
<evidence type="ECO:0000256" key="5">
    <source>
        <dbReference type="ARBA" id="ARBA00023134"/>
    </source>
</evidence>
<evidence type="ECO:0000256" key="6">
    <source>
        <dbReference type="SAM" id="MobiDB-lite"/>
    </source>
</evidence>
<evidence type="ECO:0000259" key="7">
    <source>
        <dbReference type="PROSITE" id="PS51722"/>
    </source>
</evidence>
<dbReference type="InterPro" id="IPR000795">
    <property type="entry name" value="T_Tr_GTP-bd_dom"/>
</dbReference>
<dbReference type="AlphaFoldDB" id="A0A158R8I6"/>
<comment type="similarity">
    <text evidence="1">Belongs to the TRAFAC class translation factor GTPase superfamily. Classic translation factor GTPase family. IF-2 subfamily.</text>
</comment>
<dbReference type="FunFam" id="3.40.50.300:FF:000019">
    <property type="entry name" value="Translation initiation factor IF-2"/>
    <property type="match status" value="1"/>
</dbReference>
<evidence type="ECO:0000256" key="4">
    <source>
        <dbReference type="ARBA" id="ARBA00022917"/>
    </source>
</evidence>
<keyword evidence="4" id="KW-0648">Protein biosynthesis</keyword>
<sequence>MVEVGFGSDVQILLPIEEPLTKGHHSPPKKRKMPAWLQKELSGLPNVDLVYTSVLHIPQAKPRSGKSSTTIPTVDVWDGIRISELSKLTNRPVSSIIRSINSGLLGSLRVGAATSIENRELLTGLVSLLGFRPNFINRKSTAGARRRSAMDGFDVHPRPPPDLACCVPRPPVVAIMGHVDHGKTTLLDALRASRVVDEEFGGITQHISAFSLSVAEAAVATGGGGGGEGDGGVITFIDTPGHAAFSAMRARGAKATDIVLLVVAADDGVMPQTVECIRFAREFGAQLLVAINKIDKHGVDVCKHSIIPVHVDRVRLGMQERTIQGLAAHGVVVERLGGEVQAVEISALRRINLVPLLEAIVAQAEVMQITADPTGPAEALVLECRTEHGLGKVVNCLVTRGELKQGSRSGPLVAGESVGCVRVLRNDRGVRVDSIEPGYTAFIAGWKTMPPVGSTILEVASDAEAEAAIRTRRHRRLEQKSQADRAVIDQRTAEYRAAYEAYLKEREQMDPIAARRFASQFRKGQTAFLTNVGKETEAEELSIPLIVKADVEGSLEAILDMLATSPSDQCRVQIAFSGVGSVTPAEVDLAAAIGAEIFTFNVDALPDAQLALDAHNMLLHSHNIIYRLAEDVRSLVNHKLPPVYLEEVVGEGVVLQTFEVSVIRTKRQEEVMVGGCRCTQGNILSGKSSKHGTDPILFRVLRPSIVSDGRGGAGMGFSKQTVKSGEAEEDGPTNSGQVLLDRALCFSLRHGRSDVDSVRQGVEFGIVLLHTNAENRSLCDLHRNPLEVSTTAAVFDGWAPGDMIQCFRIVQRPQSLEWHIDHPPTSEV</sequence>
<dbReference type="InterPro" id="IPR015760">
    <property type="entry name" value="TIF_IF2"/>
</dbReference>
<dbReference type="SUPFAM" id="SSF52540">
    <property type="entry name" value="P-loop containing nucleoside triphosphate hydrolases"/>
    <property type="match status" value="1"/>
</dbReference>
<reference evidence="10" key="1">
    <citation type="submission" date="2016-04" db="UniProtKB">
        <authorList>
            <consortium name="WormBaseParasite"/>
        </authorList>
    </citation>
    <scope>IDENTIFICATION</scope>
</reference>
<protein>
    <submittedName>
        <fullName evidence="10">Tr-type G domain-containing protein</fullName>
    </submittedName>
</protein>
<evidence type="ECO:0000256" key="3">
    <source>
        <dbReference type="ARBA" id="ARBA00022741"/>
    </source>
</evidence>
<dbReference type="Gene3D" id="2.40.30.10">
    <property type="entry name" value="Translation factors"/>
    <property type="match status" value="2"/>
</dbReference>
<dbReference type="CDD" id="cd01887">
    <property type="entry name" value="IF2_eIF5B"/>
    <property type="match status" value="1"/>
</dbReference>
<reference evidence="8 9" key="2">
    <citation type="submission" date="2018-11" db="EMBL/GenBank/DDBJ databases">
        <authorList>
            <consortium name="Pathogen Informatics"/>
        </authorList>
    </citation>
    <scope>NUCLEOTIDE SEQUENCE [LARGE SCALE GENOMIC DNA]</scope>
</reference>
<dbReference type="PROSITE" id="PS51722">
    <property type="entry name" value="G_TR_2"/>
    <property type="match status" value="1"/>
</dbReference>
<accession>A0A158R8I6</accession>
<dbReference type="PANTHER" id="PTHR43381:SF20">
    <property type="entry name" value="TRANSLATION INITIATION FACTOR IF-2, MITOCHONDRIAL"/>
    <property type="match status" value="1"/>
</dbReference>
<dbReference type="SUPFAM" id="SSF52156">
    <property type="entry name" value="Initiation factor IF2/eIF5b, domain 3"/>
    <property type="match status" value="1"/>
</dbReference>
<dbReference type="Gene3D" id="3.40.50.10050">
    <property type="entry name" value="Translation initiation factor IF- 2, domain 3"/>
    <property type="match status" value="1"/>
</dbReference>
<evidence type="ECO:0000256" key="1">
    <source>
        <dbReference type="ARBA" id="ARBA00007733"/>
    </source>
</evidence>
<dbReference type="Pfam" id="PF22042">
    <property type="entry name" value="EF-G_D2"/>
    <property type="match status" value="1"/>
</dbReference>
<dbReference type="WBParaSite" id="TASK_0000552301-mRNA-1">
    <property type="protein sequence ID" value="TASK_0000552301-mRNA-1"/>
    <property type="gene ID" value="TASK_0000552301"/>
</dbReference>
<dbReference type="Pfam" id="PF00009">
    <property type="entry name" value="GTP_EFTU"/>
    <property type="match status" value="1"/>
</dbReference>
<keyword evidence="3" id="KW-0547">Nucleotide-binding</keyword>
<feature type="domain" description="Tr-type G" evidence="7">
    <location>
        <begin position="168"/>
        <end position="374"/>
    </location>
</feature>
<organism evidence="10">
    <name type="scientific">Taenia asiatica</name>
    <name type="common">Asian tapeworm</name>
    <dbReference type="NCBI Taxonomy" id="60517"/>
    <lineage>
        <taxon>Eukaryota</taxon>
        <taxon>Metazoa</taxon>
        <taxon>Spiralia</taxon>
        <taxon>Lophotrochozoa</taxon>
        <taxon>Platyhelminthes</taxon>
        <taxon>Cestoda</taxon>
        <taxon>Eucestoda</taxon>
        <taxon>Cyclophyllidea</taxon>
        <taxon>Taeniidae</taxon>
        <taxon>Taenia</taxon>
    </lineage>
</organism>
<feature type="region of interest" description="Disordered" evidence="6">
    <location>
        <begin position="716"/>
        <end position="735"/>
    </location>
</feature>